<reference evidence="1" key="1">
    <citation type="submission" date="2021-01" db="EMBL/GenBank/DDBJ databases">
        <authorList>
            <person name="Corre E."/>
            <person name="Pelletier E."/>
            <person name="Niang G."/>
            <person name="Scheremetjew M."/>
            <person name="Finn R."/>
            <person name="Kale V."/>
            <person name="Holt S."/>
            <person name="Cochrane G."/>
            <person name="Meng A."/>
            <person name="Brown T."/>
            <person name="Cohen L."/>
        </authorList>
    </citation>
    <scope>NUCLEOTIDE SEQUENCE</scope>
    <source>
        <strain evidence="1">CCCM811</strain>
    </source>
</reference>
<sequence>MLFERINASGLGLAIGSICNAHVRNITFRDIRMHHTVKGIYTKFRTNAAPPLIGLIEDVTYENIYIEEPEQWPIWIGPAQQSDDVEFWRGHPCSLCWPQFEMRKIGFCDCGTVDDQYYRNILLKNITIVRPSYPVGIVLGSENTIENIHFEDVKVVDPKYTDSHLSTWFKEHGGLKQYFACSGIKNNTATCKNCDPVPSCFRDVSDGHGDDDHDGKEDIGSAQRLANQSTYRYEESDGCACSANPDYSFV</sequence>
<proteinExistence type="predicted"/>
<dbReference type="InterPro" id="IPR011050">
    <property type="entry name" value="Pectin_lyase_fold/virulence"/>
</dbReference>
<gene>
    <name evidence="1" type="ORF">LGLO00237_LOCUS3646</name>
</gene>
<name>A0A7S3YEM5_9EUKA</name>
<accession>A0A7S3YEM5</accession>
<dbReference type="InterPro" id="IPR012334">
    <property type="entry name" value="Pectin_lyas_fold"/>
</dbReference>
<organism evidence="1">
    <name type="scientific">Lotharella globosa</name>
    <dbReference type="NCBI Taxonomy" id="91324"/>
    <lineage>
        <taxon>Eukaryota</taxon>
        <taxon>Sar</taxon>
        <taxon>Rhizaria</taxon>
        <taxon>Cercozoa</taxon>
        <taxon>Chlorarachniophyceae</taxon>
        <taxon>Lotharella</taxon>
    </lineage>
</organism>
<dbReference type="Gene3D" id="2.160.20.10">
    <property type="entry name" value="Single-stranded right-handed beta-helix, Pectin lyase-like"/>
    <property type="match status" value="1"/>
</dbReference>
<dbReference type="AlphaFoldDB" id="A0A7S3YEM5"/>
<dbReference type="SUPFAM" id="SSF51126">
    <property type="entry name" value="Pectin lyase-like"/>
    <property type="match status" value="1"/>
</dbReference>
<dbReference type="EMBL" id="HBIV01005127">
    <property type="protein sequence ID" value="CAE0649390.1"/>
    <property type="molecule type" value="Transcribed_RNA"/>
</dbReference>
<protein>
    <submittedName>
        <fullName evidence="1">Uncharacterized protein</fullName>
    </submittedName>
</protein>
<evidence type="ECO:0000313" key="1">
    <source>
        <dbReference type="EMBL" id="CAE0649390.1"/>
    </source>
</evidence>